<dbReference type="Proteomes" id="UP000714420">
    <property type="component" value="Unassembled WGS sequence"/>
</dbReference>
<dbReference type="InterPro" id="IPR008792">
    <property type="entry name" value="PQQD"/>
</dbReference>
<dbReference type="RefSeq" id="WP_172275644.1">
    <property type="nucleotide sequence ID" value="NZ_CASGMU010000021.1"/>
</dbReference>
<protein>
    <submittedName>
        <fullName evidence="1">PqqD family protein</fullName>
    </submittedName>
</protein>
<evidence type="ECO:0000313" key="2">
    <source>
        <dbReference type="Proteomes" id="UP000714420"/>
    </source>
</evidence>
<evidence type="ECO:0000313" key="1">
    <source>
        <dbReference type="EMBL" id="NPD92314.1"/>
    </source>
</evidence>
<reference evidence="1 2" key="1">
    <citation type="submission" date="2020-05" db="EMBL/GenBank/DDBJ databases">
        <title>Distinct polysaccharide utilization as determinants for interspecies competition between intestinal Prevotella spp.</title>
        <authorList>
            <person name="Galvez E.J.C."/>
            <person name="Iljazovic A."/>
            <person name="Strowig T."/>
        </authorList>
    </citation>
    <scope>NUCLEOTIDE SEQUENCE [LARGE SCALE GENOMIC DNA]</scope>
    <source>
        <strain evidence="1 2">PMUR</strain>
    </source>
</reference>
<gene>
    <name evidence="1" type="ORF">HPS56_08150</name>
</gene>
<proteinExistence type="predicted"/>
<dbReference type="Pfam" id="PF05402">
    <property type="entry name" value="PqqD"/>
    <property type="match status" value="1"/>
</dbReference>
<dbReference type="EMBL" id="JABKKF010000006">
    <property type="protein sequence ID" value="NPD92314.1"/>
    <property type="molecule type" value="Genomic_DNA"/>
</dbReference>
<comment type="caution">
    <text evidence="1">The sequence shown here is derived from an EMBL/GenBank/DDBJ whole genome shotgun (WGS) entry which is preliminary data.</text>
</comment>
<organism evidence="1 2">
    <name type="scientific">Xylanibacter muris</name>
    <dbReference type="NCBI Taxonomy" id="2736290"/>
    <lineage>
        <taxon>Bacteria</taxon>
        <taxon>Pseudomonadati</taxon>
        <taxon>Bacteroidota</taxon>
        <taxon>Bacteroidia</taxon>
        <taxon>Bacteroidales</taxon>
        <taxon>Prevotellaceae</taxon>
        <taxon>Xylanibacter</taxon>
    </lineage>
</organism>
<accession>A0ABX2AM97</accession>
<keyword evidence="2" id="KW-1185">Reference proteome</keyword>
<name>A0ABX2AM97_9BACT</name>
<sequence length="89" mass="10136">MRIKKGFKLRNICGEMIIVAEGSENIDFSRIISMNESSAFLWHAVENKECFDAATLSELLQEEYKIEKATADIDAKDIIQLWLKAGIIE</sequence>